<dbReference type="Proteomes" id="UP001596435">
    <property type="component" value="Unassembled WGS sequence"/>
</dbReference>
<feature type="compositionally biased region" description="Low complexity" evidence="1">
    <location>
        <begin position="112"/>
        <end position="124"/>
    </location>
</feature>
<name>A0ABW2G3B8_9ACTN</name>
<feature type="region of interest" description="Disordered" evidence="1">
    <location>
        <begin position="217"/>
        <end position="239"/>
    </location>
</feature>
<organism evidence="2 3">
    <name type="scientific">Kitasatospora paranensis</name>
    <dbReference type="NCBI Taxonomy" id="258053"/>
    <lineage>
        <taxon>Bacteria</taxon>
        <taxon>Bacillati</taxon>
        <taxon>Actinomycetota</taxon>
        <taxon>Actinomycetes</taxon>
        <taxon>Kitasatosporales</taxon>
        <taxon>Streptomycetaceae</taxon>
        <taxon>Kitasatospora</taxon>
    </lineage>
</organism>
<evidence type="ECO:0000256" key="1">
    <source>
        <dbReference type="SAM" id="MobiDB-lite"/>
    </source>
</evidence>
<protein>
    <recommendedName>
        <fullName evidence="4">Helix-turn-helix domain-containing protein</fullName>
    </recommendedName>
</protein>
<sequence length="301" mass="31181">MPNVLIQDRRLSYTARGLLADLLSRPDGWREDARQMADSSPQGRAAIRKAVKELIAAGYYRVVKVRMPDGTIHSEIHVYDTPQPVAPGTTRPGSGGPPVDTTGVLIKNPGKEPSLPALPAAPAEPAAPAPAAPEPDEQTRSAVATLFRVIRPEPRLRLGAAEAGELAPLVSQWLERGGTAVELAQALLPGLPATVHSPAGFLRNRLHRKMPPERIAEAAVDPPGGPPTEPPGGPPGGPPPARYAECTRCHDPVPRPGICRPCAGLGSRTVAVGGGAGATRSGAARVRAALHAARATCAAPG</sequence>
<feature type="region of interest" description="Disordered" evidence="1">
    <location>
        <begin position="108"/>
        <end position="139"/>
    </location>
</feature>
<reference evidence="3" key="1">
    <citation type="journal article" date="2019" name="Int. J. Syst. Evol. Microbiol.">
        <title>The Global Catalogue of Microorganisms (GCM) 10K type strain sequencing project: providing services to taxonomists for standard genome sequencing and annotation.</title>
        <authorList>
            <consortium name="The Broad Institute Genomics Platform"/>
            <consortium name="The Broad Institute Genome Sequencing Center for Infectious Disease"/>
            <person name="Wu L."/>
            <person name="Ma J."/>
        </authorList>
    </citation>
    <scope>NUCLEOTIDE SEQUENCE [LARGE SCALE GENOMIC DNA]</scope>
    <source>
        <strain evidence="3">CGMCC 1.12859</strain>
    </source>
</reference>
<gene>
    <name evidence="2" type="ORF">ACFQMG_19320</name>
</gene>
<feature type="compositionally biased region" description="Pro residues" evidence="1">
    <location>
        <begin position="223"/>
        <end position="239"/>
    </location>
</feature>
<comment type="caution">
    <text evidence="2">The sequence shown here is derived from an EMBL/GenBank/DDBJ whole genome shotgun (WGS) entry which is preliminary data.</text>
</comment>
<evidence type="ECO:0008006" key="4">
    <source>
        <dbReference type="Google" id="ProtNLM"/>
    </source>
</evidence>
<evidence type="ECO:0000313" key="2">
    <source>
        <dbReference type="EMBL" id="MFC7181703.1"/>
    </source>
</evidence>
<keyword evidence="3" id="KW-1185">Reference proteome</keyword>
<dbReference type="EMBL" id="JBHTAJ010000035">
    <property type="protein sequence ID" value="MFC7181703.1"/>
    <property type="molecule type" value="Genomic_DNA"/>
</dbReference>
<dbReference type="RefSeq" id="WP_380231588.1">
    <property type="nucleotide sequence ID" value="NZ_JBHSVH010000002.1"/>
</dbReference>
<accession>A0ABW2G3B8</accession>
<evidence type="ECO:0000313" key="3">
    <source>
        <dbReference type="Proteomes" id="UP001596435"/>
    </source>
</evidence>
<proteinExistence type="predicted"/>